<evidence type="ECO:0000313" key="1">
    <source>
        <dbReference type="EMBL" id="CAI3980027.1"/>
    </source>
</evidence>
<dbReference type="AlphaFoldDB" id="A0A9P1BUQ7"/>
<evidence type="ECO:0000313" key="3">
    <source>
        <dbReference type="Proteomes" id="UP001152797"/>
    </source>
</evidence>
<keyword evidence="3" id="KW-1185">Reference proteome</keyword>
<comment type="caution">
    <text evidence="1">The sequence shown here is derived from an EMBL/GenBank/DDBJ whole genome shotgun (WGS) entry which is preliminary data.</text>
</comment>
<evidence type="ECO:0000313" key="2">
    <source>
        <dbReference type="EMBL" id="CAL1133402.1"/>
    </source>
</evidence>
<name>A0A9P1BUQ7_9DINO</name>
<dbReference type="Proteomes" id="UP001152797">
    <property type="component" value="Unassembled WGS sequence"/>
</dbReference>
<accession>A0A9P1BUQ7</accession>
<reference evidence="1" key="1">
    <citation type="submission" date="2022-10" db="EMBL/GenBank/DDBJ databases">
        <authorList>
            <person name="Chen Y."/>
            <person name="Dougan E. K."/>
            <person name="Chan C."/>
            <person name="Rhodes N."/>
            <person name="Thang M."/>
        </authorList>
    </citation>
    <scope>NUCLEOTIDE SEQUENCE</scope>
</reference>
<dbReference type="EMBL" id="CAMXCT010000532">
    <property type="protein sequence ID" value="CAI3980027.1"/>
    <property type="molecule type" value="Genomic_DNA"/>
</dbReference>
<protein>
    <submittedName>
        <fullName evidence="1">Uncharacterized protein</fullName>
    </submittedName>
</protein>
<organism evidence="1">
    <name type="scientific">Cladocopium goreaui</name>
    <dbReference type="NCBI Taxonomy" id="2562237"/>
    <lineage>
        <taxon>Eukaryota</taxon>
        <taxon>Sar</taxon>
        <taxon>Alveolata</taxon>
        <taxon>Dinophyceae</taxon>
        <taxon>Suessiales</taxon>
        <taxon>Symbiodiniaceae</taxon>
        <taxon>Cladocopium</taxon>
    </lineage>
</organism>
<proteinExistence type="predicted"/>
<sequence>MEQMSQMWGPQMFAGCVDLHADAKQIVETAWEDYISMKKAIPCASTISTVLIPRSETELDQPEPSPGTAGTVQPPVGVTSNVKYTYLLPAHPSSVRRVGVVAGPVLLARPHVVYRLPECPAFNVATRSTASAKWCALSMSSGMRRDETVAADHAANAATRC</sequence>
<reference evidence="2" key="2">
    <citation type="submission" date="2024-04" db="EMBL/GenBank/DDBJ databases">
        <authorList>
            <person name="Chen Y."/>
            <person name="Shah S."/>
            <person name="Dougan E. K."/>
            <person name="Thang M."/>
            <person name="Chan C."/>
        </authorList>
    </citation>
    <scope>NUCLEOTIDE SEQUENCE [LARGE SCALE GENOMIC DNA]</scope>
</reference>
<dbReference type="EMBL" id="CAMXCT030000532">
    <property type="protein sequence ID" value="CAL4767339.1"/>
    <property type="molecule type" value="Genomic_DNA"/>
</dbReference>
<dbReference type="EMBL" id="CAMXCT020000532">
    <property type="protein sequence ID" value="CAL1133402.1"/>
    <property type="molecule type" value="Genomic_DNA"/>
</dbReference>
<gene>
    <name evidence="1" type="ORF">C1SCF055_LOCUS7938</name>
</gene>